<feature type="transmembrane region" description="Helical" evidence="6">
    <location>
        <begin position="42"/>
        <end position="62"/>
    </location>
</feature>
<comment type="similarity">
    <text evidence="2 6">Belongs to the 4-toluene sulfonate uptake permease (TSUP) (TC 2.A.102) family.</text>
</comment>
<dbReference type="InterPro" id="IPR051598">
    <property type="entry name" value="TSUP/Inactive_protease-like"/>
</dbReference>
<sequence>MINILTFILIGIAAGVLSGLFGIGGAIVIVPSLIFIKGFSQLQAQGTSITAMLPPVGILAFLHYYKRGNVDIRAGIIICISMLIGAKFGAQIANILPVDILKKAFAIFIIFVGIKMFLGK</sequence>
<keyword evidence="5 6" id="KW-0472">Membrane</keyword>
<dbReference type="GO" id="GO:0005886">
    <property type="term" value="C:plasma membrane"/>
    <property type="evidence" value="ECO:0007669"/>
    <property type="project" value="UniProtKB-SubCell"/>
</dbReference>
<dbReference type="Proteomes" id="UP000239614">
    <property type="component" value="Unassembled WGS sequence"/>
</dbReference>
<keyword evidence="6" id="KW-1003">Cell membrane</keyword>
<evidence type="ECO:0000256" key="2">
    <source>
        <dbReference type="ARBA" id="ARBA00009142"/>
    </source>
</evidence>
<comment type="subcellular location">
    <subcellularLocation>
        <location evidence="6">Cell membrane</location>
        <topology evidence="6">Multi-pass membrane protein</topology>
    </subcellularLocation>
    <subcellularLocation>
        <location evidence="1">Membrane</location>
        <topology evidence="1">Multi-pass membrane protein</topology>
    </subcellularLocation>
</comment>
<dbReference type="PANTHER" id="PTHR43701:SF2">
    <property type="entry name" value="MEMBRANE TRANSPORTER PROTEIN YJNA-RELATED"/>
    <property type="match status" value="1"/>
</dbReference>
<keyword evidence="8" id="KW-1185">Reference proteome</keyword>
<name>A0A2T0ARC5_9CLOT</name>
<evidence type="ECO:0000256" key="3">
    <source>
        <dbReference type="ARBA" id="ARBA00022692"/>
    </source>
</evidence>
<dbReference type="PANTHER" id="PTHR43701">
    <property type="entry name" value="MEMBRANE TRANSPORTER PROTEIN MJ0441-RELATED"/>
    <property type="match status" value="1"/>
</dbReference>
<evidence type="ECO:0000313" key="8">
    <source>
        <dbReference type="Proteomes" id="UP000239614"/>
    </source>
</evidence>
<feature type="transmembrane region" description="Helical" evidence="6">
    <location>
        <begin position="100"/>
        <end position="118"/>
    </location>
</feature>
<protein>
    <recommendedName>
        <fullName evidence="6">Probable membrane transporter protein</fullName>
    </recommendedName>
</protein>
<evidence type="ECO:0000256" key="1">
    <source>
        <dbReference type="ARBA" id="ARBA00004141"/>
    </source>
</evidence>
<dbReference type="AlphaFoldDB" id="A0A2T0ARC5"/>
<gene>
    <name evidence="7" type="ORF">CPAL_15530</name>
</gene>
<evidence type="ECO:0000256" key="6">
    <source>
        <dbReference type="RuleBase" id="RU363041"/>
    </source>
</evidence>
<accession>A0A2T0ARC5</accession>
<dbReference type="EMBL" id="PVXN01000037">
    <property type="protein sequence ID" value="PRR72066.1"/>
    <property type="molecule type" value="Genomic_DNA"/>
</dbReference>
<evidence type="ECO:0000256" key="4">
    <source>
        <dbReference type="ARBA" id="ARBA00022989"/>
    </source>
</evidence>
<feature type="transmembrane region" description="Helical" evidence="6">
    <location>
        <begin position="74"/>
        <end position="94"/>
    </location>
</feature>
<keyword evidence="3 6" id="KW-0812">Transmembrane</keyword>
<organism evidence="7 8">
    <name type="scientific">Clostridium thermopalmarium DSM 5974</name>
    <dbReference type="NCBI Taxonomy" id="1121340"/>
    <lineage>
        <taxon>Bacteria</taxon>
        <taxon>Bacillati</taxon>
        <taxon>Bacillota</taxon>
        <taxon>Clostridia</taxon>
        <taxon>Eubacteriales</taxon>
        <taxon>Clostridiaceae</taxon>
        <taxon>Clostridium</taxon>
    </lineage>
</organism>
<dbReference type="Pfam" id="PF01925">
    <property type="entry name" value="TauE"/>
    <property type="match status" value="1"/>
</dbReference>
<comment type="caution">
    <text evidence="7">The sequence shown here is derived from an EMBL/GenBank/DDBJ whole genome shotgun (WGS) entry which is preliminary data.</text>
</comment>
<reference evidence="7 8" key="1">
    <citation type="submission" date="2018-03" db="EMBL/GenBank/DDBJ databases">
        <title>Genome sequence of Clostridium thermopalmarium DSM 5974.</title>
        <authorList>
            <person name="Poehlein A."/>
            <person name="Daniel R."/>
        </authorList>
    </citation>
    <scope>NUCLEOTIDE SEQUENCE [LARGE SCALE GENOMIC DNA]</scope>
    <source>
        <strain evidence="7 8">DSM 5974</strain>
    </source>
</reference>
<dbReference type="RefSeq" id="WP_106024374.1">
    <property type="nucleotide sequence ID" value="NZ_PVXN01000037.1"/>
</dbReference>
<dbReference type="InterPro" id="IPR002781">
    <property type="entry name" value="TM_pro_TauE-like"/>
</dbReference>
<proteinExistence type="inferred from homology"/>
<evidence type="ECO:0000313" key="7">
    <source>
        <dbReference type="EMBL" id="PRR72066.1"/>
    </source>
</evidence>
<feature type="transmembrane region" description="Helical" evidence="6">
    <location>
        <begin position="7"/>
        <end position="36"/>
    </location>
</feature>
<evidence type="ECO:0000256" key="5">
    <source>
        <dbReference type="ARBA" id="ARBA00023136"/>
    </source>
</evidence>
<keyword evidence="4 6" id="KW-1133">Transmembrane helix</keyword>
<dbReference type="OrthoDB" id="532317at2"/>